<organism evidence="2">
    <name type="scientific">Barrevirus sp</name>
    <dbReference type="NCBI Taxonomy" id="2487763"/>
    <lineage>
        <taxon>Viruses</taxon>
        <taxon>Varidnaviria</taxon>
        <taxon>Bamfordvirae</taxon>
        <taxon>Nucleocytoviricota</taxon>
        <taxon>Megaviricetes</taxon>
        <taxon>Imitervirales</taxon>
        <taxon>Mimiviridae</taxon>
        <taxon>Klosneuvirinae</taxon>
    </lineage>
</organism>
<dbReference type="Gene3D" id="3.50.30.30">
    <property type="match status" value="1"/>
</dbReference>
<protein>
    <recommendedName>
        <fullName evidence="1">PA domain-containing protein</fullName>
    </recommendedName>
</protein>
<feature type="domain" description="PA" evidence="1">
    <location>
        <begin position="331"/>
        <end position="397"/>
    </location>
</feature>
<evidence type="ECO:0000259" key="1">
    <source>
        <dbReference type="Pfam" id="PF02225"/>
    </source>
</evidence>
<dbReference type="Gene3D" id="2.120.10.10">
    <property type="match status" value="1"/>
</dbReference>
<reference evidence="2" key="1">
    <citation type="submission" date="2018-10" db="EMBL/GenBank/DDBJ databases">
        <title>Hidden diversity of soil giant viruses.</title>
        <authorList>
            <person name="Schulz F."/>
            <person name="Alteio L."/>
            <person name="Goudeau D."/>
            <person name="Ryan E.M."/>
            <person name="Malmstrom R.R."/>
            <person name="Blanchard J."/>
            <person name="Woyke T."/>
        </authorList>
    </citation>
    <scope>NUCLEOTIDE SEQUENCE</scope>
    <source>
        <strain evidence="2">BAV1</strain>
    </source>
</reference>
<dbReference type="EMBL" id="MK072023">
    <property type="protein sequence ID" value="AYV77268.1"/>
    <property type="molecule type" value="Genomic_DNA"/>
</dbReference>
<evidence type="ECO:0000313" key="2">
    <source>
        <dbReference type="EMBL" id="AYV77268.1"/>
    </source>
</evidence>
<feature type="non-terminal residue" evidence="2">
    <location>
        <position position="836"/>
    </location>
</feature>
<proteinExistence type="predicted"/>
<sequence>MSHKCEKHAFKTLHHNVQLQLFDGNGFPIDNTQFWLQLKLSTDKNRVFLSVPAINFQVPPNGTIFVGGTLRTINGFLPEQFRPTDAQLKSFLIPSNTGQSIAGFTFLDDQGFHAPPNPSIPAYVLGISFDGNITITAAGIAGGIIPPGNQVTLPTEVYYTHEKSHRLCKNVPISKGASDITLFTGGAANNGYRDSHVCDAYKRLVAFSWKDNAGLDPTTNTMNALVAVGKVVNGDLVIGNPVNLTNFINEGLTPFDTSIAINRQDPTNLVASYSIIGKGTRNANLTIKSPESIAKDYEASRGTNPVSISFNVGPANIVPANPLNADTPLTNCDQINGNIALISSDNFATSSQDKADNAAACGAIGVIIFNSNGEFLISITGSQFIPTVSVTKSTGELILANYPDPGVIGSINSTNGLPLPNNIITYRAVSFDSGITWPINGPTNLQPTGNPTTVGDDRGVLSDKYGNIWYIITSIYDDSGLGQIQNKIGQPSFWVSADKGVTYDVAYRVPITPPFQLTLDLFDYPQVTFGSDENGQYGMWWVVSDLTNTLTFDGFDETQFVGFIPISGPITVTHIIGNISTGVLTVSSIIDGPAISVGMVISGTGISDNTVILVDNMDGTFNVSNPTQNVPSENMSLLGNIGPFSDPAFLSSLQNSMELPCITASATDGRVWLKGESIYLTAYTSDQMLFKSPGPVDSNYAGPWQTHFRNNYSRINSLLNFLQLPQIFTWSSYPVDGYILDSVNSILFDDFRQSLYAVVSQNSPELSQDMRLYLLISTDNGQSWTLPYYVANSNKANRGYQCMALDTVTHDLIIGWYDGRNDPLKRKMEYFGAVIP</sequence>
<dbReference type="SUPFAM" id="SSF52025">
    <property type="entry name" value="PA domain"/>
    <property type="match status" value="1"/>
</dbReference>
<accession>A0A3G4ZQT9</accession>
<dbReference type="InterPro" id="IPR003137">
    <property type="entry name" value="PA_domain"/>
</dbReference>
<name>A0A3G4ZQT9_9VIRU</name>
<dbReference type="Pfam" id="PF02225">
    <property type="entry name" value="PA"/>
    <property type="match status" value="1"/>
</dbReference>
<dbReference type="InterPro" id="IPR046450">
    <property type="entry name" value="PA_dom_sf"/>
</dbReference>
<gene>
    <name evidence="2" type="ORF">Barrevirus26_1</name>
</gene>